<dbReference type="SUPFAM" id="SSF81653">
    <property type="entry name" value="Calcium ATPase, transduction domain A"/>
    <property type="match status" value="1"/>
</dbReference>
<dbReference type="Pfam" id="PF00702">
    <property type="entry name" value="Hydrolase"/>
    <property type="match status" value="1"/>
</dbReference>
<evidence type="ECO:0000256" key="6">
    <source>
        <dbReference type="ARBA" id="ARBA00022692"/>
    </source>
</evidence>
<evidence type="ECO:0000256" key="8">
    <source>
        <dbReference type="ARBA" id="ARBA00022842"/>
    </source>
</evidence>
<dbReference type="InterPro" id="IPR021993">
    <property type="entry name" value="ATPase-cat-bd"/>
</dbReference>
<proteinExistence type="inferred from homology"/>
<dbReference type="Gene3D" id="3.40.50.1000">
    <property type="entry name" value="HAD superfamily/HAD-like"/>
    <property type="match status" value="1"/>
</dbReference>
<dbReference type="PRINTS" id="PR00943">
    <property type="entry name" value="CUATPASE"/>
</dbReference>
<dbReference type="GO" id="GO:0005886">
    <property type="term" value="C:plasma membrane"/>
    <property type="evidence" value="ECO:0007669"/>
    <property type="project" value="UniProtKB-SubCell"/>
</dbReference>
<dbReference type="NCBIfam" id="TIGR01494">
    <property type="entry name" value="ATPase_P-type"/>
    <property type="match status" value="1"/>
</dbReference>
<evidence type="ECO:0000256" key="2">
    <source>
        <dbReference type="ARBA" id="ARBA00006024"/>
    </source>
</evidence>
<evidence type="ECO:0000256" key="13">
    <source>
        <dbReference type="SAM" id="Phobius"/>
    </source>
</evidence>
<evidence type="ECO:0000313" key="15">
    <source>
        <dbReference type="EMBL" id="KIC95329.1"/>
    </source>
</evidence>
<dbReference type="InterPro" id="IPR018303">
    <property type="entry name" value="ATPase_P-typ_P_site"/>
</dbReference>
<evidence type="ECO:0000256" key="10">
    <source>
        <dbReference type="ARBA" id="ARBA00022989"/>
    </source>
</evidence>
<evidence type="ECO:0000256" key="12">
    <source>
        <dbReference type="ARBA" id="ARBA00023136"/>
    </source>
</evidence>
<keyword evidence="6 13" id="KW-0812">Transmembrane</keyword>
<comment type="subcellular location">
    <subcellularLocation>
        <location evidence="1">Cell membrane</location>
        <topology evidence="1">Multi-pass membrane protein</topology>
    </subcellularLocation>
</comment>
<feature type="transmembrane region" description="Helical" evidence="13">
    <location>
        <begin position="447"/>
        <end position="466"/>
    </location>
</feature>
<dbReference type="CDD" id="cd00371">
    <property type="entry name" value="HMA"/>
    <property type="match status" value="1"/>
</dbReference>
<dbReference type="InterPro" id="IPR036412">
    <property type="entry name" value="HAD-like_sf"/>
</dbReference>
<feature type="transmembrane region" description="Helical" evidence="13">
    <location>
        <begin position="242"/>
        <end position="264"/>
    </location>
</feature>
<dbReference type="GO" id="GO:0016887">
    <property type="term" value="F:ATP hydrolysis activity"/>
    <property type="evidence" value="ECO:0007669"/>
    <property type="project" value="InterPro"/>
</dbReference>
<feature type="transmembrane region" description="Helical" evidence="13">
    <location>
        <begin position="764"/>
        <end position="789"/>
    </location>
</feature>
<keyword evidence="12 13" id="KW-0472">Membrane</keyword>
<dbReference type="InterPro" id="IPR023299">
    <property type="entry name" value="ATPase_P-typ_cyto_dom_N"/>
</dbReference>
<evidence type="ECO:0000256" key="9">
    <source>
        <dbReference type="ARBA" id="ARBA00022967"/>
    </source>
</evidence>
<accession>A0A0C1IXV7</accession>
<keyword evidence="10 13" id="KW-1133">Transmembrane helix</keyword>
<name>A0A0C1IXV7_9BACT</name>
<reference evidence="15 16" key="1">
    <citation type="submission" date="2014-11" db="EMBL/GenBank/DDBJ databases">
        <title>Genome sequence of Flavihumibacter solisilvae 3-3.</title>
        <authorList>
            <person name="Zhou G."/>
            <person name="Li M."/>
            <person name="Wang G."/>
        </authorList>
    </citation>
    <scope>NUCLEOTIDE SEQUENCE [LARGE SCALE GENOMIC DNA]</scope>
    <source>
        <strain evidence="15 16">3-3</strain>
    </source>
</reference>
<dbReference type="Proteomes" id="UP000031408">
    <property type="component" value="Unassembled WGS sequence"/>
</dbReference>
<dbReference type="Pfam" id="PF00122">
    <property type="entry name" value="E1-E2_ATPase"/>
    <property type="match status" value="1"/>
</dbReference>
<keyword evidence="3" id="KW-0813">Transport</keyword>
<comment type="similarity">
    <text evidence="2">Belongs to the cation transport ATPase (P-type) (TC 3.A.3) family. Type IB subfamily.</text>
</comment>
<sequence>MQTTVNNRSTCFHCGEDCPDVPYHIGEKSFCCEGCKLVFQLLNENGLCDYYDLNANPGRHQRIKVRKDKFAYLDDEKIAQRLIRFRQENEVHTTFYLPHIHCSSCLYLLENLHRLNPGISRSQVNFTKKEATIIFDEQQVSLREIAEILTSIGYEPYISLTDLNGKKPGLTKTMIYQLGVAGFCFANIMLLSFPDYLGLEEDTPLFNTAFRYLSLILALPVLVFSAMPFYTSSFKALKMRFLNIDAPIVLAIWVTFGRSLYEVLTGTGTGYFDSFSGIVFFMLVGRVLQDKTYQQLSFDRDYSSYFPIAVTRLKHEKEESVSLPDIVPGDTLLLHNEELVPADSILTRGKAFIDYSFVTGESVPVLKEVGEIIYAGGKQVGSNIELLVIREVSQSYLTGLWNRNGNVTRERRSSSFVHRISTWFTYIVFAIAIVTAGFWAYADPAKIWTSVTAILIVACPCALLLSNTFTNGFILRILGRNNLYLRNAEVIEEVATVDHIVFDKTGTLTTTDQHRIDYKGRSLSAQEQQAIASLAAQSLHPLSKAIAAHLGKERISVKAFEEKAGHGIEGIVNDDLYAIGSAKYITGRKYAGTDTNVFISKENQLVGRFRFRNQYRETVPTLLDELKGKYNVTILSGDNAGERASLRIMTAPGTELLFDQQPQDKLNYIRQLRREGHRVMMVGDGLNDGVALLESNIGIAVSESSNAFTPASEAILEGKQLGKLHSFIRFCKSNRKIVMASFIMSILYNITGLFFAVQGLLSPMIAAILMPASSISIILLSACTVHITARKLGLTN</sequence>
<evidence type="ECO:0000256" key="5">
    <source>
        <dbReference type="ARBA" id="ARBA00022553"/>
    </source>
</evidence>
<evidence type="ECO:0000313" key="16">
    <source>
        <dbReference type="Proteomes" id="UP000031408"/>
    </source>
</evidence>
<keyword evidence="11" id="KW-0406">Ion transport</keyword>
<dbReference type="InterPro" id="IPR001757">
    <property type="entry name" value="P_typ_ATPase"/>
</dbReference>
<dbReference type="SUPFAM" id="SSF55008">
    <property type="entry name" value="HMA, heavy metal-associated domain"/>
    <property type="match status" value="1"/>
</dbReference>
<gene>
    <name evidence="15" type="ORF">OI18_06935</name>
</gene>
<dbReference type="EMBL" id="JSVC01000007">
    <property type="protein sequence ID" value="KIC95329.1"/>
    <property type="molecule type" value="Genomic_DNA"/>
</dbReference>
<feature type="transmembrane region" description="Helical" evidence="13">
    <location>
        <begin position="175"/>
        <end position="197"/>
    </location>
</feature>
<dbReference type="Gene3D" id="3.30.70.100">
    <property type="match status" value="1"/>
</dbReference>
<feature type="transmembrane region" description="Helical" evidence="13">
    <location>
        <begin position="737"/>
        <end position="758"/>
    </location>
</feature>
<protein>
    <submittedName>
        <fullName evidence="15">ATPase</fullName>
    </submittedName>
</protein>
<dbReference type="InterPro" id="IPR006121">
    <property type="entry name" value="HMA_dom"/>
</dbReference>
<dbReference type="PANTHER" id="PTHR43520">
    <property type="entry name" value="ATP7, ISOFORM B"/>
    <property type="match status" value="1"/>
</dbReference>
<dbReference type="InterPro" id="IPR023298">
    <property type="entry name" value="ATPase_P-typ_TM_dom_sf"/>
</dbReference>
<keyword evidence="9" id="KW-1278">Translocase</keyword>
<feature type="transmembrane region" description="Helical" evidence="13">
    <location>
        <begin position="420"/>
        <end position="441"/>
    </location>
</feature>
<evidence type="ECO:0000256" key="3">
    <source>
        <dbReference type="ARBA" id="ARBA00022448"/>
    </source>
</evidence>
<dbReference type="RefSeq" id="WP_039138376.1">
    <property type="nucleotide sequence ID" value="NZ_JSVC01000007.1"/>
</dbReference>
<dbReference type="Gene3D" id="2.70.150.10">
    <property type="entry name" value="Calcium-transporting ATPase, cytoplasmic transduction domain A"/>
    <property type="match status" value="1"/>
</dbReference>
<dbReference type="SUPFAM" id="SSF56784">
    <property type="entry name" value="HAD-like"/>
    <property type="match status" value="1"/>
</dbReference>
<keyword evidence="8" id="KW-0460">Magnesium</keyword>
<evidence type="ECO:0000256" key="1">
    <source>
        <dbReference type="ARBA" id="ARBA00004651"/>
    </source>
</evidence>
<dbReference type="SUPFAM" id="SSF81665">
    <property type="entry name" value="Calcium ATPase, transmembrane domain M"/>
    <property type="match status" value="1"/>
</dbReference>
<dbReference type="PROSITE" id="PS00154">
    <property type="entry name" value="ATPASE_E1_E2"/>
    <property type="match status" value="1"/>
</dbReference>
<feature type="transmembrane region" description="Helical" evidence="13">
    <location>
        <begin position="209"/>
        <end position="230"/>
    </location>
</feature>
<comment type="caution">
    <text evidence="15">The sequence shown here is derived from an EMBL/GenBank/DDBJ whole genome shotgun (WGS) entry which is preliminary data.</text>
</comment>
<evidence type="ECO:0000256" key="7">
    <source>
        <dbReference type="ARBA" id="ARBA00022723"/>
    </source>
</evidence>
<dbReference type="AlphaFoldDB" id="A0A0C1IXV7"/>
<dbReference type="InterPro" id="IPR008250">
    <property type="entry name" value="ATPase_P-typ_transduc_dom_A_sf"/>
</dbReference>
<feature type="domain" description="HMA" evidence="14">
    <location>
        <begin position="91"/>
        <end position="157"/>
    </location>
</feature>
<evidence type="ECO:0000256" key="11">
    <source>
        <dbReference type="ARBA" id="ARBA00023065"/>
    </source>
</evidence>
<dbReference type="Pfam" id="PF12156">
    <property type="entry name" value="ATPase-cat_bd"/>
    <property type="match status" value="1"/>
</dbReference>
<evidence type="ECO:0000256" key="4">
    <source>
        <dbReference type="ARBA" id="ARBA00022475"/>
    </source>
</evidence>
<keyword evidence="16" id="KW-1185">Reference proteome</keyword>
<dbReference type="PRINTS" id="PR00119">
    <property type="entry name" value="CATATPASE"/>
</dbReference>
<keyword evidence="7" id="KW-0479">Metal-binding</keyword>
<organism evidence="15 16">
    <name type="scientific">Flavihumibacter solisilvae</name>
    <dbReference type="NCBI Taxonomy" id="1349421"/>
    <lineage>
        <taxon>Bacteria</taxon>
        <taxon>Pseudomonadati</taxon>
        <taxon>Bacteroidota</taxon>
        <taxon>Chitinophagia</taxon>
        <taxon>Chitinophagales</taxon>
        <taxon>Chitinophagaceae</taxon>
        <taxon>Flavihumibacter</taxon>
    </lineage>
</organism>
<dbReference type="GO" id="GO:0005524">
    <property type="term" value="F:ATP binding"/>
    <property type="evidence" value="ECO:0007669"/>
    <property type="project" value="InterPro"/>
</dbReference>
<keyword evidence="5" id="KW-0597">Phosphoprotein</keyword>
<keyword evidence="4" id="KW-1003">Cell membrane</keyword>
<dbReference type="InterPro" id="IPR036163">
    <property type="entry name" value="HMA_dom_sf"/>
</dbReference>
<dbReference type="OrthoDB" id="614385at2"/>
<dbReference type="GO" id="GO:0055070">
    <property type="term" value="P:copper ion homeostasis"/>
    <property type="evidence" value="ECO:0007669"/>
    <property type="project" value="TreeGrafter"/>
</dbReference>
<dbReference type="GO" id="GO:0005507">
    <property type="term" value="F:copper ion binding"/>
    <property type="evidence" value="ECO:0007669"/>
    <property type="project" value="TreeGrafter"/>
</dbReference>
<dbReference type="GO" id="GO:0043682">
    <property type="term" value="F:P-type divalent copper transporter activity"/>
    <property type="evidence" value="ECO:0007669"/>
    <property type="project" value="TreeGrafter"/>
</dbReference>
<dbReference type="InterPro" id="IPR023214">
    <property type="entry name" value="HAD_sf"/>
</dbReference>
<feature type="transmembrane region" description="Helical" evidence="13">
    <location>
        <begin position="270"/>
        <end position="288"/>
    </location>
</feature>
<dbReference type="InterPro" id="IPR059000">
    <property type="entry name" value="ATPase_P-type_domA"/>
</dbReference>
<dbReference type="STRING" id="1349421.OI18_06935"/>
<dbReference type="PANTHER" id="PTHR43520:SF5">
    <property type="entry name" value="CATION-TRANSPORTING P-TYPE ATPASE-RELATED"/>
    <property type="match status" value="1"/>
</dbReference>
<dbReference type="Gene3D" id="3.40.1110.10">
    <property type="entry name" value="Calcium-transporting ATPase, cytoplasmic domain N"/>
    <property type="match status" value="1"/>
</dbReference>
<dbReference type="PROSITE" id="PS50846">
    <property type="entry name" value="HMA_2"/>
    <property type="match status" value="1"/>
</dbReference>
<evidence type="ECO:0000259" key="14">
    <source>
        <dbReference type="PROSITE" id="PS50846"/>
    </source>
</evidence>